<evidence type="ECO:0000259" key="2">
    <source>
        <dbReference type="Pfam" id="PF18962"/>
    </source>
</evidence>
<protein>
    <submittedName>
        <fullName evidence="3">T9SS type A sorting domain-containing protein</fullName>
    </submittedName>
</protein>
<dbReference type="EMBL" id="JAIUJS010000011">
    <property type="protein sequence ID" value="MCA0154372.1"/>
    <property type="molecule type" value="Genomic_DNA"/>
</dbReference>
<reference evidence="4" key="1">
    <citation type="submission" date="2023-07" db="EMBL/GenBank/DDBJ databases">
        <authorList>
            <person name="Yue Y."/>
        </authorList>
    </citation>
    <scope>NUCLEOTIDE SEQUENCE [LARGE SCALE GENOMIC DNA]</scope>
    <source>
        <strain evidence="4">2Y89</strain>
    </source>
</reference>
<feature type="non-terminal residue" evidence="3">
    <location>
        <position position="1"/>
    </location>
</feature>
<gene>
    <name evidence="3" type="ORF">LBV24_14170</name>
</gene>
<dbReference type="NCBIfam" id="TIGR04183">
    <property type="entry name" value="Por_Secre_tail"/>
    <property type="match status" value="1"/>
</dbReference>
<organism evidence="3 4">
    <name type="scientific">Winogradskyella vincentii</name>
    <dbReference type="NCBI Taxonomy" id="2877122"/>
    <lineage>
        <taxon>Bacteria</taxon>
        <taxon>Pseudomonadati</taxon>
        <taxon>Bacteroidota</taxon>
        <taxon>Flavobacteriia</taxon>
        <taxon>Flavobacteriales</taxon>
        <taxon>Flavobacteriaceae</taxon>
        <taxon>Winogradskyella</taxon>
    </lineage>
</organism>
<keyword evidence="1" id="KW-0732">Signal</keyword>
<dbReference type="Proteomes" id="UP001198402">
    <property type="component" value="Unassembled WGS sequence"/>
</dbReference>
<dbReference type="Pfam" id="PF18962">
    <property type="entry name" value="Por_Secre_tail"/>
    <property type="match status" value="1"/>
</dbReference>
<dbReference type="InterPro" id="IPR026444">
    <property type="entry name" value="Secre_tail"/>
</dbReference>
<keyword evidence="4" id="KW-1185">Reference proteome</keyword>
<proteinExistence type="predicted"/>
<feature type="domain" description="Secretion system C-terminal sorting" evidence="2">
    <location>
        <begin position="204"/>
        <end position="277"/>
    </location>
</feature>
<name>A0ABS7Y386_9FLAO</name>
<accession>A0ABS7Y386</accession>
<sequence>FDVNSLLVQGGGSLCASLDVAGAPVHVEEETEACTAEAGRLRSSSILTCLSGGVATISANQVVPAEIPTGYEQLFVLTNAFNLTILDVSSTPEFVVYHAGFYRIHSLVYNPDTLDLSIVDFGTTTAFDVLPLLQQGGGEICASLDAKGTVTLVLPGFFCNIFGGYYFGKDINNDKDVVNTWVNQYDSYNDFEKDMLNELTVTSVYPNPVKQDLNVNTILLDEESVDYTIVDMQGRMLKQGVITTMSNDSFQIDMSNLSNGTYILQLKSEFRNYTTKVQLQR</sequence>
<dbReference type="RefSeq" id="WP_224479319.1">
    <property type="nucleotide sequence ID" value="NZ_JAIUJS010000011.1"/>
</dbReference>
<evidence type="ECO:0000256" key="1">
    <source>
        <dbReference type="ARBA" id="ARBA00022729"/>
    </source>
</evidence>
<evidence type="ECO:0000313" key="4">
    <source>
        <dbReference type="Proteomes" id="UP001198402"/>
    </source>
</evidence>
<evidence type="ECO:0000313" key="3">
    <source>
        <dbReference type="EMBL" id="MCA0154372.1"/>
    </source>
</evidence>
<comment type="caution">
    <text evidence="3">The sequence shown here is derived from an EMBL/GenBank/DDBJ whole genome shotgun (WGS) entry which is preliminary data.</text>
</comment>